<dbReference type="PROSITE" id="PS00211">
    <property type="entry name" value="ABC_TRANSPORTER_1"/>
    <property type="match status" value="1"/>
</dbReference>
<dbReference type="Gene3D" id="3.40.50.300">
    <property type="entry name" value="P-loop containing nucleotide triphosphate hydrolases"/>
    <property type="match status" value="1"/>
</dbReference>
<dbReference type="PROSITE" id="PS50893">
    <property type="entry name" value="ABC_TRANSPORTER_2"/>
    <property type="match status" value="1"/>
</dbReference>
<keyword evidence="4" id="KW-0150">Chloroplast</keyword>
<dbReference type="GO" id="GO:0005524">
    <property type="term" value="F:ATP binding"/>
    <property type="evidence" value="ECO:0007669"/>
    <property type="project" value="UniProtKB-KW"/>
</dbReference>
<dbReference type="InterPro" id="IPR027417">
    <property type="entry name" value="P-loop_NTPase"/>
</dbReference>
<dbReference type="InterPro" id="IPR003439">
    <property type="entry name" value="ABC_transporter-like_ATP-bd"/>
</dbReference>
<proteinExistence type="predicted"/>
<keyword evidence="2" id="KW-0067">ATP-binding</keyword>
<feature type="domain" description="ABC transporter" evidence="3">
    <location>
        <begin position="2"/>
        <end position="245"/>
    </location>
</feature>
<keyword evidence="4" id="KW-0934">Plastid</keyword>
<name>A0A6M3WX61_9FLOR</name>
<evidence type="ECO:0000256" key="1">
    <source>
        <dbReference type="ARBA" id="ARBA00022741"/>
    </source>
</evidence>
<keyword evidence="1" id="KW-0547">Nucleotide-binding</keyword>
<evidence type="ECO:0000259" key="3">
    <source>
        <dbReference type="PROSITE" id="PS50893"/>
    </source>
</evidence>
<organism evidence="4">
    <name type="scientific">Pterocladiophila hemisphaerica</name>
    <dbReference type="NCBI Taxonomy" id="2712948"/>
    <lineage>
        <taxon>Eukaryota</taxon>
        <taxon>Rhodophyta</taxon>
        <taxon>Florideophyceae</taxon>
        <taxon>Rhodymeniophycidae</taxon>
        <taxon>Gracilariales</taxon>
        <taxon>Pterocladiophilaceae</taxon>
        <taxon>Pterocladiophila</taxon>
    </lineage>
</organism>
<dbReference type="EMBL" id="MT117918">
    <property type="protein sequence ID" value="QJH88427.1"/>
    <property type="molecule type" value="Genomic_DNA"/>
</dbReference>
<evidence type="ECO:0000256" key="2">
    <source>
        <dbReference type="ARBA" id="ARBA00022840"/>
    </source>
</evidence>
<dbReference type="AlphaFoldDB" id="A0A6M3WX61"/>
<dbReference type="PANTHER" id="PTHR43204">
    <property type="entry name" value="ABC TRANSPORTER I FAMILY MEMBER 6, CHLOROPLASTIC"/>
    <property type="match status" value="1"/>
</dbReference>
<accession>A0A6M3WX61</accession>
<protein>
    <submittedName>
        <fullName evidence="4">SufC</fullName>
    </submittedName>
</protein>
<dbReference type="InterPro" id="IPR017871">
    <property type="entry name" value="ABC_transporter-like_CS"/>
</dbReference>
<dbReference type="Pfam" id="PF00005">
    <property type="entry name" value="ABC_tran"/>
    <property type="match status" value="1"/>
</dbReference>
<evidence type="ECO:0000313" key="4">
    <source>
        <dbReference type="EMBL" id="QJH88427.1"/>
    </source>
</evidence>
<sequence>MLRIKNLQVKIKKTIILNKLNLTIKPKETHVIMGNNGSGKSTLAKVISGDPIYKITNGTILFQDKNLIELKPEQRSLLGLFLGFQHPIVLPGVNNFDFLQLIYNTHNQNHNNNHKINPLSFIKILNKYLQIVKLDNQFLHRNVNENFSGGEQKKNEMLQMLLINPKLSILDEIDSGLDIDAFYNIVKILLTIKKQNQSMLIITHSTKLVENIKPDYIHLMNKGNIVQTGTIEINNQLIKYGYKYFF</sequence>
<dbReference type="SUPFAM" id="SSF52540">
    <property type="entry name" value="P-loop containing nucleoside triphosphate hydrolases"/>
    <property type="match status" value="1"/>
</dbReference>
<geneLocation type="chloroplast" evidence="4"/>
<reference evidence="4" key="1">
    <citation type="journal article" date="2020" name="J. Phycol.">
        <title>The Organelle Genomes in the Photosynthetic Red Algal Parasite Pterocladiophila hemisphaerica (Florideophyceae, Rhodophyta) Have Elevated Substitution Rates and Extreme Gene Loss in the Plastid Genome.</title>
        <authorList>
            <person name="Preuss M."/>
            <person name="Verbruggen H."/>
            <person name="Zuccarello G.C."/>
        </authorList>
    </citation>
    <scope>NUCLEOTIDE SEQUENCE</scope>
</reference>
<dbReference type="NCBIfam" id="TIGR01978">
    <property type="entry name" value="sufC"/>
    <property type="match status" value="1"/>
</dbReference>
<dbReference type="GO" id="GO:0016887">
    <property type="term" value="F:ATP hydrolysis activity"/>
    <property type="evidence" value="ECO:0007669"/>
    <property type="project" value="InterPro"/>
</dbReference>
<dbReference type="CDD" id="cd03217">
    <property type="entry name" value="ABC_FeS_Assembly"/>
    <property type="match status" value="1"/>
</dbReference>
<dbReference type="PANTHER" id="PTHR43204:SF1">
    <property type="entry name" value="ABC TRANSPORTER I FAMILY MEMBER 6, CHLOROPLASTIC"/>
    <property type="match status" value="1"/>
</dbReference>
<dbReference type="InterPro" id="IPR010230">
    <property type="entry name" value="FeS-cluster_ATPase_SufC"/>
</dbReference>
<gene>
    <name evidence="4" type="primary">SufC</name>
</gene>